<dbReference type="Gene3D" id="3.30.200.20">
    <property type="entry name" value="Phosphorylase Kinase, domain 1"/>
    <property type="match status" value="1"/>
</dbReference>
<dbReference type="GeneID" id="24919158"/>
<keyword evidence="1" id="KW-0808">Transferase</keyword>
<dbReference type="Gene3D" id="1.10.510.10">
    <property type="entry name" value="Transferase(Phosphotransferase) domain 1"/>
    <property type="match status" value="1"/>
</dbReference>
<dbReference type="PROSITE" id="PS00108">
    <property type="entry name" value="PROTEIN_KINASE_ST"/>
    <property type="match status" value="1"/>
</dbReference>
<keyword evidence="2 7" id="KW-0547">Nucleotide-binding</keyword>
<dbReference type="PANTHER" id="PTHR11042:SF185">
    <property type="entry name" value="WEE1-LIKE PROTEIN KINASE"/>
    <property type="match status" value="1"/>
</dbReference>
<dbReference type="EMBL" id="FN668645">
    <property type="protein sequence ID" value="CBK21834.2"/>
    <property type="molecule type" value="Genomic_DNA"/>
</dbReference>
<dbReference type="SUPFAM" id="SSF56112">
    <property type="entry name" value="Protein kinase-like (PK-like)"/>
    <property type="match status" value="1"/>
</dbReference>
<comment type="similarity">
    <text evidence="6">Belongs to the protein kinase superfamily. Ser/Thr protein kinase family. GCN2 subfamily.</text>
</comment>
<evidence type="ECO:0000256" key="5">
    <source>
        <dbReference type="ARBA" id="ARBA00023193"/>
    </source>
</evidence>
<reference evidence="10" key="1">
    <citation type="submission" date="2010-02" db="EMBL/GenBank/DDBJ databases">
        <title>Sequencing and annotation of the Blastocystis hominis genome.</title>
        <authorList>
            <person name="Wincker P."/>
        </authorList>
    </citation>
    <scope>NUCLEOTIDE SEQUENCE</scope>
    <source>
        <strain evidence="10">Singapore isolate B</strain>
    </source>
</reference>
<name>D8M195_BLAHO</name>
<proteinExistence type="inferred from homology"/>
<feature type="domain" description="Protein kinase" evidence="9">
    <location>
        <begin position="173"/>
        <end position="391"/>
    </location>
</feature>
<dbReference type="GO" id="GO:0005634">
    <property type="term" value="C:nucleus"/>
    <property type="evidence" value="ECO:0007669"/>
    <property type="project" value="TreeGrafter"/>
</dbReference>
<evidence type="ECO:0000256" key="6">
    <source>
        <dbReference type="ARBA" id="ARBA00037982"/>
    </source>
</evidence>
<dbReference type="GO" id="GO:0005737">
    <property type="term" value="C:cytoplasm"/>
    <property type="evidence" value="ECO:0007669"/>
    <property type="project" value="TreeGrafter"/>
</dbReference>
<dbReference type="AlphaFoldDB" id="D8M195"/>
<accession>D8M195</accession>
<dbReference type="GO" id="GO:0005524">
    <property type="term" value="F:ATP binding"/>
    <property type="evidence" value="ECO:0007669"/>
    <property type="project" value="UniProtKB-UniRule"/>
</dbReference>
<dbReference type="InterPro" id="IPR008271">
    <property type="entry name" value="Ser/Thr_kinase_AS"/>
</dbReference>
<dbReference type="InParanoid" id="D8M195"/>
<dbReference type="RefSeq" id="XP_012895882.1">
    <property type="nucleotide sequence ID" value="XM_013040428.1"/>
</dbReference>
<evidence type="ECO:0000256" key="7">
    <source>
        <dbReference type="PROSITE-ProRule" id="PRU10141"/>
    </source>
</evidence>
<keyword evidence="8" id="KW-0723">Serine/threonine-protein kinase</keyword>
<keyword evidence="4 7" id="KW-0067">ATP-binding</keyword>
<evidence type="ECO:0000259" key="9">
    <source>
        <dbReference type="PROSITE" id="PS50011"/>
    </source>
</evidence>
<dbReference type="GO" id="GO:0004674">
    <property type="term" value="F:protein serine/threonine kinase activity"/>
    <property type="evidence" value="ECO:0007669"/>
    <property type="project" value="UniProtKB-KW"/>
</dbReference>
<dbReference type="InterPro" id="IPR000719">
    <property type="entry name" value="Prot_kinase_dom"/>
</dbReference>
<evidence type="ECO:0000313" key="10">
    <source>
        <dbReference type="EMBL" id="CBK21834.2"/>
    </source>
</evidence>
<dbReference type="SMART" id="SM00220">
    <property type="entry name" value="S_TKc"/>
    <property type="match status" value="1"/>
</dbReference>
<evidence type="ECO:0000256" key="8">
    <source>
        <dbReference type="RuleBase" id="RU000304"/>
    </source>
</evidence>
<evidence type="ECO:0000256" key="4">
    <source>
        <dbReference type="ARBA" id="ARBA00022840"/>
    </source>
</evidence>
<evidence type="ECO:0000256" key="3">
    <source>
        <dbReference type="ARBA" id="ARBA00022777"/>
    </source>
</evidence>
<evidence type="ECO:0000256" key="1">
    <source>
        <dbReference type="ARBA" id="ARBA00022679"/>
    </source>
</evidence>
<evidence type="ECO:0000256" key="2">
    <source>
        <dbReference type="ARBA" id="ARBA00022741"/>
    </source>
</evidence>
<dbReference type="OrthoDB" id="5337378at2759"/>
<evidence type="ECO:0000313" key="11">
    <source>
        <dbReference type="Proteomes" id="UP000008312"/>
    </source>
</evidence>
<organism evidence="10">
    <name type="scientific">Blastocystis hominis</name>
    <dbReference type="NCBI Taxonomy" id="12968"/>
    <lineage>
        <taxon>Eukaryota</taxon>
        <taxon>Sar</taxon>
        <taxon>Stramenopiles</taxon>
        <taxon>Bigyra</taxon>
        <taxon>Opalozoa</taxon>
        <taxon>Opalinata</taxon>
        <taxon>Blastocystidae</taxon>
        <taxon>Blastocystis</taxon>
    </lineage>
</organism>
<dbReference type="GO" id="GO:0004713">
    <property type="term" value="F:protein tyrosine kinase activity"/>
    <property type="evidence" value="ECO:0007669"/>
    <property type="project" value="TreeGrafter"/>
</dbReference>
<dbReference type="GO" id="GO:0017148">
    <property type="term" value="P:negative regulation of translation"/>
    <property type="evidence" value="ECO:0007669"/>
    <property type="project" value="UniProtKB-KW"/>
</dbReference>
<dbReference type="PANTHER" id="PTHR11042">
    <property type="entry name" value="EUKARYOTIC TRANSLATION INITIATION FACTOR 2-ALPHA KINASE EIF2-ALPHA KINASE -RELATED"/>
    <property type="match status" value="1"/>
</dbReference>
<keyword evidence="11" id="KW-1185">Reference proteome</keyword>
<dbReference type="InterPro" id="IPR017441">
    <property type="entry name" value="Protein_kinase_ATP_BS"/>
</dbReference>
<keyword evidence="5" id="KW-0652">Protein synthesis inhibitor</keyword>
<dbReference type="Pfam" id="PF00069">
    <property type="entry name" value="Pkinase"/>
    <property type="match status" value="1"/>
</dbReference>
<gene>
    <name evidence="10" type="ORF">GSBLH_T00001940001</name>
</gene>
<dbReference type="PROSITE" id="PS00107">
    <property type="entry name" value="PROTEIN_KINASE_ATP"/>
    <property type="match status" value="1"/>
</dbReference>
<protein>
    <recommendedName>
        <fullName evidence="9">Protein kinase domain-containing protein</fullName>
    </recommendedName>
</protein>
<dbReference type="Proteomes" id="UP000008312">
    <property type="component" value="Unassembled WGS sequence"/>
</dbReference>
<sequence>MEDNDSDNYLLGNANRRLLFSSQLSQGFDTSQRLNAATNESSIDKSLDIRLLSQMDFLTPALTEEVPSQIFDSVRDSTDTSGIFGETPQKKHSSGARSFFKRKLGYDVQHSEIKKTSLFPATERMTVATLQAPDENKYLNLPEDINSNLQKLLQKPDFTVLDETRISRYQRDFKELQMLGKGVSSTVTLCKHRIDGCYYAIKQISVDSQRRSPALKRAKKEVKVLSTLSRLVLSLHYAPGEAPNIIRYFTSWQEDDFFFIQLEYCFYGSVSKYLEHEDVSVLLWQIGHALRWLHQRGFAHLDVKPDNILICKRREAEGSRTDWQFKLTDFGLTAHVVDEAFGDGDCRYLPPLGLDGGMERREMVTAATAQKADVFALGVSAIQLVRSEGGV</sequence>
<dbReference type="PROSITE" id="PS50011">
    <property type="entry name" value="PROTEIN_KINASE_DOM"/>
    <property type="match status" value="1"/>
</dbReference>
<dbReference type="InterPro" id="IPR050339">
    <property type="entry name" value="CC_SR_Kinase"/>
</dbReference>
<keyword evidence="3" id="KW-0418">Kinase</keyword>
<feature type="binding site" evidence="7">
    <location>
        <position position="202"/>
    </location>
    <ligand>
        <name>ATP</name>
        <dbReference type="ChEBI" id="CHEBI:30616"/>
    </ligand>
</feature>
<dbReference type="InterPro" id="IPR011009">
    <property type="entry name" value="Kinase-like_dom_sf"/>
</dbReference>